<evidence type="ECO:0000313" key="7">
    <source>
        <dbReference type="EnsemblMetazoa" id="XP_030853982"/>
    </source>
</evidence>
<dbReference type="PROSITE" id="PS00720">
    <property type="entry name" value="RASGEF"/>
    <property type="match status" value="1"/>
</dbReference>
<dbReference type="InterPro" id="IPR008937">
    <property type="entry name" value="Ras-like_GEF"/>
</dbReference>
<feature type="compositionally biased region" description="Polar residues" evidence="4">
    <location>
        <begin position="360"/>
        <end position="387"/>
    </location>
</feature>
<dbReference type="InterPro" id="IPR001895">
    <property type="entry name" value="RASGEF_cat_dom"/>
</dbReference>
<dbReference type="PANTHER" id="PTHR23113:SF224">
    <property type="entry name" value="RAP GUANINE NUCLEOTIDE EXCHANGE FACTOR 1"/>
    <property type="match status" value="1"/>
</dbReference>
<feature type="compositionally biased region" description="Polar residues" evidence="4">
    <location>
        <begin position="197"/>
        <end position="206"/>
    </location>
</feature>
<feature type="region of interest" description="Disordered" evidence="4">
    <location>
        <begin position="1"/>
        <end position="25"/>
    </location>
</feature>
<sequence>MAKRKMSRGTKETVLPQPETPKKVGVDKDVDKLRGSEKAVLTALKWFLDVVQKETLIMLPGSTTKVLQEIMELNTTLNACLKQEESSALSSRHSQVYQSLANLIHWADKIVLYGQSVMDKNQGTQVTSAVKDGISELVKLSIEKLQLQDKNRNEAGRQSPSGSMSSSSEQTSSSQKGQESLSSASSSPVSPHGSPKALNNCNANTRPSNTVEAILVEQRPLSPREQEILQKSPISPFCPVEFGSPALDPTSAPPKPPLPVQRILVTENLPVPPLPPKKTIKRSSLYDNEPHDGPFPMHPSVHNNNNPHLSRSFSGSSMSVTSQQSDLSNASSHSRPDSMHSTQHSSYHSDDWETSTTTTEQSIDMSRLSFTSGRSEGTLSPAPLSQSMQSYSLNESVMIYQERRLTNGGYTGVGVGGEGCGGGDSTPPPALPAKVKPRTVRQLSAYENLAPEEADALCKKLQEEVFVTEAPQPDVVACATPKGIAKFTSSGDIDLRQESDGPPPLPPKTNKHINTYLDLVGGYNTDGVELSFQQSSISTHMLAYNCSSHASPYEYMQRREEFFQQSYRLEGQGLSDSVSTCSTCSVARGHHSHPERFEPSPGVAGRSYDKGYETMSQGSHDSDELPPAIPPKKKDANSSELRSRHYTNPERPSSPMYDLKKKSESMIENGNQQHPHNGAQSPVARLPAEVESEPEERFSEGGILDMLDVSELLSWSMEEEGNPVKGGPINALIVYAADADRKDLVYYEAFLTTYRMFINSRDLLNKLLNRYRKFRHKTDMKSRRANRNAFFLLLRVAGDLIGQTEDDILKMLMELVFQLLCDGELMLAKILRDKVLTKIENNKKALTISSKHLWGVGISISRPSINEITSQEIAEQMTILDSVLFQKIEIPEVLMWAKEQSEELSPNLTIFTEHFNKMSYWVRSLILQEPKAQDREKLLIKFIKVMKHLRKLNNFNSYLAVLSALDSAPVRRLEWQRQTVEGLKEYCTLIDSSSSFRCYRAALAEAEPPCIPYLGLILQDITFVHIGNPEELPDNGGVNFVKCWQYFQILDSMRRFKQHHYDTLKSNEKVLLVFNDFSEYLDEEAMWQLSKVIKP</sequence>
<dbReference type="CDD" id="cd00155">
    <property type="entry name" value="RasGEF"/>
    <property type="match status" value="1"/>
</dbReference>
<dbReference type="GeneID" id="100892239"/>
<dbReference type="Gene3D" id="1.20.870.10">
    <property type="entry name" value="Son of sevenless (SoS) protein Chain: S domain 1"/>
    <property type="match status" value="1"/>
</dbReference>
<dbReference type="InterPro" id="IPR019804">
    <property type="entry name" value="Ras_G-nucl-exch_fac_CS"/>
</dbReference>
<evidence type="ECO:0000259" key="5">
    <source>
        <dbReference type="PROSITE" id="PS50009"/>
    </source>
</evidence>
<dbReference type="EnsemblMetazoa" id="XM_030998122">
    <property type="protein sequence ID" value="XP_030853982"/>
    <property type="gene ID" value="LOC100892239"/>
</dbReference>
<reference evidence="8" key="1">
    <citation type="submission" date="2015-02" db="EMBL/GenBank/DDBJ databases">
        <title>Genome sequencing for Strongylocentrotus purpuratus.</title>
        <authorList>
            <person name="Murali S."/>
            <person name="Liu Y."/>
            <person name="Vee V."/>
            <person name="English A."/>
            <person name="Wang M."/>
            <person name="Skinner E."/>
            <person name="Han Y."/>
            <person name="Muzny D.M."/>
            <person name="Worley K.C."/>
            <person name="Gibbs R.A."/>
        </authorList>
    </citation>
    <scope>NUCLEOTIDE SEQUENCE</scope>
</reference>
<dbReference type="Gene3D" id="1.10.840.10">
    <property type="entry name" value="Ras guanine-nucleotide exchange factors catalytic domain"/>
    <property type="match status" value="1"/>
</dbReference>
<dbReference type="InterPro" id="IPR000651">
    <property type="entry name" value="Ras-like_Gua-exchang_fac_N"/>
</dbReference>
<protein>
    <recommendedName>
        <fullName evidence="2">CRK SH3-binding GNRP</fullName>
    </recommendedName>
</protein>
<evidence type="ECO:0000256" key="1">
    <source>
        <dbReference type="ARBA" id="ARBA00022658"/>
    </source>
</evidence>
<feature type="compositionally biased region" description="Low complexity" evidence="4">
    <location>
        <begin position="310"/>
        <end position="328"/>
    </location>
</feature>
<dbReference type="CDD" id="cd06224">
    <property type="entry name" value="REM"/>
    <property type="match status" value="1"/>
</dbReference>
<dbReference type="SUPFAM" id="SSF48366">
    <property type="entry name" value="Ras GEF"/>
    <property type="match status" value="1"/>
</dbReference>
<dbReference type="PROSITE" id="PS50212">
    <property type="entry name" value="RASGEF_NTER"/>
    <property type="match status" value="1"/>
</dbReference>
<evidence type="ECO:0000256" key="3">
    <source>
        <dbReference type="PROSITE-ProRule" id="PRU00168"/>
    </source>
</evidence>
<name>A0A7M7PNR8_STRPU</name>
<dbReference type="Proteomes" id="UP000007110">
    <property type="component" value="Unassembled WGS sequence"/>
</dbReference>
<dbReference type="SMART" id="SM00229">
    <property type="entry name" value="RasGEFN"/>
    <property type="match status" value="1"/>
</dbReference>
<organism evidence="7 8">
    <name type="scientific">Strongylocentrotus purpuratus</name>
    <name type="common">Purple sea urchin</name>
    <dbReference type="NCBI Taxonomy" id="7668"/>
    <lineage>
        <taxon>Eukaryota</taxon>
        <taxon>Metazoa</taxon>
        <taxon>Echinodermata</taxon>
        <taxon>Eleutherozoa</taxon>
        <taxon>Echinozoa</taxon>
        <taxon>Echinoidea</taxon>
        <taxon>Euechinoidea</taxon>
        <taxon>Echinacea</taxon>
        <taxon>Camarodonta</taxon>
        <taxon>Echinidea</taxon>
        <taxon>Strongylocentrotidae</taxon>
        <taxon>Strongylocentrotus</taxon>
    </lineage>
</organism>
<dbReference type="GO" id="GO:0007265">
    <property type="term" value="P:Ras protein signal transduction"/>
    <property type="evidence" value="ECO:0000318"/>
    <property type="project" value="GO_Central"/>
</dbReference>
<dbReference type="KEGG" id="spu:100892239"/>
<feature type="compositionally biased region" description="Polar residues" evidence="4">
    <location>
        <begin position="666"/>
        <end position="680"/>
    </location>
</feature>
<dbReference type="PROSITE" id="PS50009">
    <property type="entry name" value="RASGEF_CAT"/>
    <property type="match status" value="1"/>
</dbReference>
<dbReference type="CTD" id="2889"/>
<feature type="region of interest" description="Disordered" evidence="4">
    <location>
        <begin position="586"/>
        <end position="697"/>
    </location>
</feature>
<proteinExistence type="predicted"/>
<dbReference type="InterPro" id="IPR036964">
    <property type="entry name" value="RASGEF_cat_dom_sf"/>
</dbReference>
<dbReference type="AlphaFoldDB" id="A0A7M7PNR8"/>
<dbReference type="Pfam" id="PF00618">
    <property type="entry name" value="RasGEF_N"/>
    <property type="match status" value="1"/>
</dbReference>
<accession>A0A7M7PNR8</accession>
<dbReference type="FunFam" id="1.10.840.10:FF:000009">
    <property type="entry name" value="rap guanine nucleotide exchange factor 1"/>
    <property type="match status" value="1"/>
</dbReference>
<reference evidence="7" key="2">
    <citation type="submission" date="2021-01" db="UniProtKB">
        <authorList>
            <consortium name="EnsemblMetazoa"/>
        </authorList>
    </citation>
    <scope>IDENTIFICATION</scope>
</reference>
<dbReference type="SMART" id="SM00147">
    <property type="entry name" value="RasGEF"/>
    <property type="match status" value="1"/>
</dbReference>
<dbReference type="OrthoDB" id="25179at2759"/>
<feature type="domain" description="N-terminal Ras-GEF" evidence="6">
    <location>
        <begin position="720"/>
        <end position="843"/>
    </location>
</feature>
<feature type="compositionally biased region" description="Low complexity" evidence="4">
    <location>
        <begin position="158"/>
        <end position="194"/>
    </location>
</feature>
<dbReference type="OMA" id="INRQEDF"/>
<keyword evidence="8" id="KW-1185">Reference proteome</keyword>
<feature type="compositionally biased region" description="Polar residues" evidence="4">
    <location>
        <begin position="329"/>
        <end position="346"/>
    </location>
</feature>
<feature type="region of interest" description="Disordered" evidence="4">
    <location>
        <begin position="269"/>
        <end position="387"/>
    </location>
</feature>
<dbReference type="Pfam" id="PF00617">
    <property type="entry name" value="RasGEF"/>
    <property type="match status" value="1"/>
</dbReference>
<feature type="domain" description="Ras-GEF" evidence="5">
    <location>
        <begin position="869"/>
        <end position="1095"/>
    </location>
</feature>
<dbReference type="InterPro" id="IPR023578">
    <property type="entry name" value="Ras_GEF_dom_sf"/>
</dbReference>
<evidence type="ECO:0000256" key="2">
    <source>
        <dbReference type="ARBA" id="ARBA00083313"/>
    </source>
</evidence>
<evidence type="ECO:0000313" key="8">
    <source>
        <dbReference type="Proteomes" id="UP000007110"/>
    </source>
</evidence>
<feature type="region of interest" description="Disordered" evidence="4">
    <location>
        <begin position="148"/>
        <end position="206"/>
    </location>
</feature>
<dbReference type="PANTHER" id="PTHR23113">
    <property type="entry name" value="GUANINE NUCLEOTIDE EXCHANGE FACTOR"/>
    <property type="match status" value="1"/>
</dbReference>
<evidence type="ECO:0000259" key="6">
    <source>
        <dbReference type="PROSITE" id="PS50212"/>
    </source>
</evidence>
<dbReference type="GO" id="GO:0005085">
    <property type="term" value="F:guanyl-nucleotide exchange factor activity"/>
    <property type="evidence" value="ECO:0000318"/>
    <property type="project" value="GO_Central"/>
</dbReference>
<dbReference type="RefSeq" id="XP_030853982.1">
    <property type="nucleotide sequence ID" value="XM_030998122.1"/>
</dbReference>
<feature type="compositionally biased region" description="Basic and acidic residues" evidence="4">
    <location>
        <begin position="632"/>
        <end position="643"/>
    </location>
</feature>
<dbReference type="InParanoid" id="A0A7M7PNR8"/>
<dbReference type="GO" id="GO:0005886">
    <property type="term" value="C:plasma membrane"/>
    <property type="evidence" value="ECO:0000318"/>
    <property type="project" value="GO_Central"/>
</dbReference>
<keyword evidence="1 3" id="KW-0344">Guanine-nucleotide releasing factor</keyword>
<evidence type="ECO:0000256" key="4">
    <source>
        <dbReference type="SAM" id="MobiDB-lite"/>
    </source>
</evidence>